<gene>
    <name evidence="3" type="ORF">EKE94_05695</name>
</gene>
<dbReference type="RefSeq" id="WP_127906293.1">
    <property type="nucleotide sequence ID" value="NZ_RQXX01000002.1"/>
</dbReference>
<dbReference type="PROSITE" id="PS51353">
    <property type="entry name" value="ARSC"/>
    <property type="match status" value="1"/>
</dbReference>
<dbReference type="AlphaFoldDB" id="A0A438AK23"/>
<dbReference type="PANTHER" id="PTHR30041:SF8">
    <property type="entry name" value="PROTEIN YFFB"/>
    <property type="match status" value="1"/>
</dbReference>
<dbReference type="InterPro" id="IPR006660">
    <property type="entry name" value="Arsenate_reductase-like"/>
</dbReference>
<dbReference type="OrthoDB" id="9803749at2"/>
<dbReference type="PANTHER" id="PTHR30041">
    <property type="entry name" value="ARSENATE REDUCTASE"/>
    <property type="match status" value="1"/>
</dbReference>
<accession>A0A438AK23</accession>
<evidence type="ECO:0000313" key="3">
    <source>
        <dbReference type="EMBL" id="RVV99060.1"/>
    </source>
</evidence>
<reference evidence="3 4" key="1">
    <citation type="submission" date="2018-11" db="EMBL/GenBank/DDBJ databases">
        <title>Mesobaculum littorinae gen. nov., sp. nov., isolated from Littorina scabra that represents a novel genus of the order Rhodobacteraceae.</title>
        <authorList>
            <person name="Li F."/>
        </authorList>
    </citation>
    <scope>NUCLEOTIDE SEQUENCE [LARGE SCALE GENOMIC DNA]</scope>
    <source>
        <strain evidence="3 4">M0103</strain>
    </source>
</reference>
<sequence>MTLYGIPTCDTCKKSRRALEDAGHDVSFRDVRAEPLSEREWDELILQFGDRLVNRASTTYRGLSDWMKASEPEAQLAQHPTLMKRPVIRDEDDRLYLGWDEGVRKTFL</sequence>
<dbReference type="Proteomes" id="UP000285908">
    <property type="component" value="Unassembled WGS sequence"/>
</dbReference>
<protein>
    <recommendedName>
        <fullName evidence="5">Arsenate reductase</fullName>
    </recommendedName>
</protein>
<organism evidence="3 4">
    <name type="scientific">Mesobaculum littorinae</name>
    <dbReference type="NCBI Taxonomy" id="2486419"/>
    <lineage>
        <taxon>Bacteria</taxon>
        <taxon>Pseudomonadati</taxon>
        <taxon>Pseudomonadota</taxon>
        <taxon>Alphaproteobacteria</taxon>
        <taxon>Rhodobacterales</taxon>
        <taxon>Roseobacteraceae</taxon>
        <taxon>Mesobaculum</taxon>
    </lineage>
</organism>
<dbReference type="SUPFAM" id="SSF52833">
    <property type="entry name" value="Thioredoxin-like"/>
    <property type="match status" value="1"/>
</dbReference>
<dbReference type="InterPro" id="IPR036249">
    <property type="entry name" value="Thioredoxin-like_sf"/>
</dbReference>
<dbReference type="Gene3D" id="3.40.30.10">
    <property type="entry name" value="Glutaredoxin"/>
    <property type="match status" value="1"/>
</dbReference>
<name>A0A438AK23_9RHOB</name>
<proteinExistence type="inferred from homology"/>
<dbReference type="EMBL" id="RQXX01000002">
    <property type="protein sequence ID" value="RVV99060.1"/>
    <property type="molecule type" value="Genomic_DNA"/>
</dbReference>
<keyword evidence="4" id="KW-1185">Reference proteome</keyword>
<evidence type="ECO:0008006" key="5">
    <source>
        <dbReference type="Google" id="ProtNLM"/>
    </source>
</evidence>
<evidence type="ECO:0000313" key="4">
    <source>
        <dbReference type="Proteomes" id="UP000285908"/>
    </source>
</evidence>
<comment type="caution">
    <text evidence="3">The sequence shown here is derived from an EMBL/GenBank/DDBJ whole genome shotgun (WGS) entry which is preliminary data.</text>
</comment>
<comment type="similarity">
    <text evidence="1 2">Belongs to the ArsC family.</text>
</comment>
<evidence type="ECO:0000256" key="2">
    <source>
        <dbReference type="PROSITE-ProRule" id="PRU01282"/>
    </source>
</evidence>
<evidence type="ECO:0000256" key="1">
    <source>
        <dbReference type="ARBA" id="ARBA00007198"/>
    </source>
</evidence>
<dbReference type="Pfam" id="PF03960">
    <property type="entry name" value="ArsC"/>
    <property type="match status" value="1"/>
</dbReference>